<keyword evidence="2" id="KW-1185">Reference proteome</keyword>
<reference evidence="1" key="1">
    <citation type="submission" date="2022-03" db="EMBL/GenBank/DDBJ databases">
        <title>Bacterial whole genome sequence for Hymenobacter sp. DH14.</title>
        <authorList>
            <person name="Le V."/>
        </authorList>
    </citation>
    <scope>NUCLEOTIDE SEQUENCE</scope>
    <source>
        <strain evidence="1">DH14</strain>
    </source>
</reference>
<dbReference type="RefSeq" id="WP_241938117.1">
    <property type="nucleotide sequence ID" value="NZ_JALBGC010000006.1"/>
</dbReference>
<dbReference type="AlphaFoldDB" id="A0A9X2AIF1"/>
<organism evidence="1 2">
    <name type="scientific">Hymenobacter cyanobacteriorum</name>
    <dbReference type="NCBI Taxonomy" id="2926463"/>
    <lineage>
        <taxon>Bacteria</taxon>
        <taxon>Pseudomonadati</taxon>
        <taxon>Bacteroidota</taxon>
        <taxon>Cytophagia</taxon>
        <taxon>Cytophagales</taxon>
        <taxon>Hymenobacteraceae</taxon>
        <taxon>Hymenobacter</taxon>
    </lineage>
</organism>
<evidence type="ECO:0000313" key="1">
    <source>
        <dbReference type="EMBL" id="MCI1189908.1"/>
    </source>
</evidence>
<dbReference type="EMBL" id="JALBGC010000006">
    <property type="protein sequence ID" value="MCI1189908.1"/>
    <property type="molecule type" value="Genomic_DNA"/>
</dbReference>
<name>A0A9X2AIF1_9BACT</name>
<accession>A0A9X2AIF1</accession>
<sequence length="68" mass="6668">MPALAKKPFFKSKVFKATIVPAVLIGYGISTIHATATASTAATRAATMCGAYSATTATAGCGSPSGAT</sequence>
<gene>
    <name evidence="1" type="ORF">MON38_20995</name>
</gene>
<proteinExistence type="predicted"/>
<evidence type="ECO:0000313" key="2">
    <source>
        <dbReference type="Proteomes" id="UP001139193"/>
    </source>
</evidence>
<comment type="caution">
    <text evidence="1">The sequence shown here is derived from an EMBL/GenBank/DDBJ whole genome shotgun (WGS) entry which is preliminary data.</text>
</comment>
<dbReference type="Proteomes" id="UP001139193">
    <property type="component" value="Unassembled WGS sequence"/>
</dbReference>
<protein>
    <submittedName>
        <fullName evidence="1">Uncharacterized protein</fullName>
    </submittedName>
</protein>